<keyword evidence="1" id="KW-0175">Coiled coil</keyword>
<dbReference type="KEGG" id="tpep:A0127_02880"/>
<dbReference type="OrthoDB" id="92467at2157"/>
<sequence>MPDEDLAREVQELREALEALRKSFEIVSQMAQSYLRLLNLYAEYGGLSIDVVIPEIKHDPIAREIVKILFDLRRANVSGIARELKGRRGKASRNTVRAKLEELKKLGVVREVPSEDNRGKTYALSRGVVRKWLELIGMPIRFEHANDY</sequence>
<reference evidence="3" key="1">
    <citation type="submission" date="2016-03" db="EMBL/GenBank/DDBJ databases">
        <authorList>
            <person name="Oger P.M."/>
        </authorList>
    </citation>
    <scope>NUCLEOTIDE SEQUENCE [LARGE SCALE GENOMIC DNA]</scope>
    <source>
        <strain evidence="3">OG-1</strain>
    </source>
</reference>
<name>A0A142CTT2_9EURY</name>
<feature type="coiled-coil region" evidence="1">
    <location>
        <begin position="3"/>
        <end position="30"/>
    </location>
</feature>
<organism evidence="2 3">
    <name type="scientific">Thermococcus peptonophilus</name>
    <dbReference type="NCBI Taxonomy" id="53952"/>
    <lineage>
        <taxon>Archaea</taxon>
        <taxon>Methanobacteriati</taxon>
        <taxon>Methanobacteriota</taxon>
        <taxon>Thermococci</taxon>
        <taxon>Thermococcales</taxon>
        <taxon>Thermococcaceae</taxon>
        <taxon>Thermococcus</taxon>
    </lineage>
</organism>
<protein>
    <submittedName>
        <fullName evidence="2">ArsR family transcriptional regulator</fullName>
    </submittedName>
</protein>
<evidence type="ECO:0000256" key="1">
    <source>
        <dbReference type="SAM" id="Coils"/>
    </source>
</evidence>
<dbReference type="AlphaFoldDB" id="A0A142CTT2"/>
<gene>
    <name evidence="2" type="ORF">A0127_02880</name>
</gene>
<dbReference type="Gene3D" id="1.10.10.10">
    <property type="entry name" value="Winged helix-like DNA-binding domain superfamily/Winged helix DNA-binding domain"/>
    <property type="match status" value="1"/>
</dbReference>
<dbReference type="InterPro" id="IPR036388">
    <property type="entry name" value="WH-like_DNA-bd_sf"/>
</dbReference>
<accession>A0A142CTT2</accession>
<keyword evidence="3" id="KW-1185">Reference proteome</keyword>
<evidence type="ECO:0000313" key="2">
    <source>
        <dbReference type="EMBL" id="AMQ18184.1"/>
    </source>
</evidence>
<dbReference type="RefSeq" id="WP_054841581.1">
    <property type="nucleotide sequence ID" value="NZ_CP014750.1"/>
</dbReference>
<dbReference type="InterPro" id="IPR036390">
    <property type="entry name" value="WH_DNA-bd_sf"/>
</dbReference>
<dbReference type="GeneID" id="27139456"/>
<dbReference type="SUPFAM" id="SSF46785">
    <property type="entry name" value="Winged helix' DNA-binding domain"/>
    <property type="match status" value="1"/>
</dbReference>
<evidence type="ECO:0000313" key="3">
    <source>
        <dbReference type="Proteomes" id="UP000073604"/>
    </source>
</evidence>
<dbReference type="STRING" id="53952.A0127_02880"/>
<dbReference type="Proteomes" id="UP000073604">
    <property type="component" value="Chromosome"/>
</dbReference>
<dbReference type="EMBL" id="CP014750">
    <property type="protein sequence ID" value="AMQ18184.1"/>
    <property type="molecule type" value="Genomic_DNA"/>
</dbReference>
<proteinExistence type="predicted"/>